<comment type="caution">
    <text evidence="10">The sequence shown here is derived from an EMBL/GenBank/DDBJ whole genome shotgun (WGS) entry which is preliminary data.</text>
</comment>
<proteinExistence type="inferred from homology"/>
<evidence type="ECO:0000313" key="11">
    <source>
        <dbReference type="Proteomes" id="UP001439008"/>
    </source>
</evidence>
<keyword evidence="5" id="KW-0677">Repeat</keyword>
<evidence type="ECO:0000256" key="3">
    <source>
        <dbReference type="ARBA" id="ARBA00022448"/>
    </source>
</evidence>
<name>A0ABV2APY4_9EUKA</name>
<dbReference type="PANTHER" id="PTHR45618">
    <property type="entry name" value="MITOCHONDRIAL DICARBOXYLATE CARRIER-RELATED"/>
    <property type="match status" value="1"/>
</dbReference>
<evidence type="ECO:0000313" key="10">
    <source>
        <dbReference type="EMBL" id="MES1921736.1"/>
    </source>
</evidence>
<evidence type="ECO:0000256" key="2">
    <source>
        <dbReference type="ARBA" id="ARBA00006375"/>
    </source>
</evidence>
<dbReference type="Gene3D" id="1.50.40.10">
    <property type="entry name" value="Mitochondrial carrier domain"/>
    <property type="match status" value="1"/>
</dbReference>
<reference evidence="10 11" key="1">
    <citation type="journal article" date="2024" name="BMC Biol.">
        <title>Comparative genomics of Ascetosporea gives new insight into the evolutionary basis for animal parasitism in Rhizaria.</title>
        <authorList>
            <person name="Hiltunen Thoren M."/>
            <person name="Onut-Brannstrom I."/>
            <person name="Alfjorden A."/>
            <person name="Peckova H."/>
            <person name="Swords F."/>
            <person name="Hooper C."/>
            <person name="Holzer A.S."/>
            <person name="Bass D."/>
            <person name="Burki F."/>
        </authorList>
    </citation>
    <scope>NUCLEOTIDE SEQUENCE [LARGE SCALE GENOMIC DNA]</scope>
    <source>
        <strain evidence="10">20-A016</strain>
    </source>
</reference>
<evidence type="ECO:0000256" key="7">
    <source>
        <dbReference type="ARBA" id="ARBA00023136"/>
    </source>
</evidence>
<keyword evidence="7 8" id="KW-0472">Membrane</keyword>
<dbReference type="InterPro" id="IPR018108">
    <property type="entry name" value="MCP_transmembrane"/>
</dbReference>
<keyword evidence="3 9" id="KW-0813">Transport</keyword>
<keyword evidence="4 8" id="KW-0812">Transmembrane</keyword>
<evidence type="ECO:0000256" key="5">
    <source>
        <dbReference type="ARBA" id="ARBA00022737"/>
    </source>
</evidence>
<dbReference type="PROSITE" id="PS50920">
    <property type="entry name" value="SOLCAR"/>
    <property type="match status" value="3"/>
</dbReference>
<gene>
    <name evidence="10" type="ORF">MHBO_003265</name>
</gene>
<dbReference type="InterPro" id="IPR050391">
    <property type="entry name" value="Mito_Metabolite_Transporter"/>
</dbReference>
<evidence type="ECO:0000256" key="4">
    <source>
        <dbReference type="ARBA" id="ARBA00022692"/>
    </source>
</evidence>
<feature type="repeat" description="Solcar" evidence="8">
    <location>
        <begin position="1"/>
        <end position="38"/>
    </location>
</feature>
<dbReference type="InterPro" id="IPR023395">
    <property type="entry name" value="MCP_dom_sf"/>
</dbReference>
<evidence type="ECO:0000256" key="1">
    <source>
        <dbReference type="ARBA" id="ARBA00004141"/>
    </source>
</evidence>
<evidence type="ECO:0000256" key="6">
    <source>
        <dbReference type="ARBA" id="ARBA00022989"/>
    </source>
</evidence>
<dbReference type="Pfam" id="PF00153">
    <property type="entry name" value="Mito_carr"/>
    <property type="match status" value="2"/>
</dbReference>
<keyword evidence="11" id="KW-1185">Reference proteome</keyword>
<comment type="similarity">
    <text evidence="2 9">Belongs to the mitochondrial carrier (TC 2.A.29) family.</text>
</comment>
<dbReference type="SUPFAM" id="SSF103506">
    <property type="entry name" value="Mitochondrial carrier"/>
    <property type="match status" value="1"/>
</dbReference>
<feature type="repeat" description="Solcar" evidence="8">
    <location>
        <begin position="48"/>
        <end position="135"/>
    </location>
</feature>
<comment type="subcellular location">
    <subcellularLocation>
        <location evidence="1">Membrane</location>
        <topology evidence="1">Multi-pass membrane protein</topology>
    </subcellularLocation>
</comment>
<protein>
    <recommendedName>
        <fullName evidence="12">Mitochondrial carrier protein</fullName>
    </recommendedName>
</protein>
<organism evidence="10 11">
    <name type="scientific">Bonamia ostreae</name>
    <dbReference type="NCBI Taxonomy" id="126728"/>
    <lineage>
        <taxon>Eukaryota</taxon>
        <taxon>Sar</taxon>
        <taxon>Rhizaria</taxon>
        <taxon>Endomyxa</taxon>
        <taxon>Ascetosporea</taxon>
        <taxon>Haplosporida</taxon>
        <taxon>Bonamia</taxon>
    </lineage>
</organism>
<feature type="repeat" description="Solcar" evidence="8">
    <location>
        <begin position="144"/>
        <end position="231"/>
    </location>
</feature>
<accession>A0ABV2APY4</accession>
<sequence length="237" mass="26997">MLTKEGVSSFYKGSGFALFRAFVNTSISMSLYKPILNMIYKENSNKQTPLYPKIISASISGALTQLIACPVDVIKVRLQADGHLLKPRYKKTIDPLIKIFRHGILKFWTGLLPSIQRSTISAGCTISTYSHSKQLLINKLNYADNLLCHVISSFISGFVASLFSCPFDVIKTNIQFQSMSKPKYTNIFQCIRYITRREGVRGIFKGFLPIYYRLGPWQLIFFCTYEQLSKICTGDYF</sequence>
<evidence type="ECO:0000256" key="9">
    <source>
        <dbReference type="RuleBase" id="RU000488"/>
    </source>
</evidence>
<dbReference type="EMBL" id="JBDODL010001696">
    <property type="protein sequence ID" value="MES1921736.1"/>
    <property type="molecule type" value="Genomic_DNA"/>
</dbReference>
<evidence type="ECO:0000256" key="8">
    <source>
        <dbReference type="PROSITE-ProRule" id="PRU00282"/>
    </source>
</evidence>
<dbReference type="Proteomes" id="UP001439008">
    <property type="component" value="Unassembled WGS sequence"/>
</dbReference>
<keyword evidence="6" id="KW-1133">Transmembrane helix</keyword>
<evidence type="ECO:0008006" key="12">
    <source>
        <dbReference type="Google" id="ProtNLM"/>
    </source>
</evidence>